<dbReference type="CDD" id="cd06284">
    <property type="entry name" value="PBP1_LacI-like"/>
    <property type="match status" value="1"/>
</dbReference>
<proteinExistence type="predicted"/>
<dbReference type="EMBL" id="CP116805">
    <property type="protein sequence ID" value="WCL55220.1"/>
    <property type="molecule type" value="Genomic_DNA"/>
</dbReference>
<keyword evidence="3 6" id="KW-0238">DNA-binding</keyword>
<dbReference type="RefSeq" id="WP_289505000.1">
    <property type="nucleotide sequence ID" value="NZ_CP116805.1"/>
</dbReference>
<dbReference type="PROSITE" id="PS50932">
    <property type="entry name" value="HTH_LACI_2"/>
    <property type="match status" value="1"/>
</dbReference>
<dbReference type="Gene3D" id="3.40.50.2300">
    <property type="match status" value="2"/>
</dbReference>
<dbReference type="Proteomes" id="UP001217500">
    <property type="component" value="Chromosome"/>
</dbReference>
<dbReference type="CDD" id="cd01392">
    <property type="entry name" value="HTH_LacI"/>
    <property type="match status" value="1"/>
</dbReference>
<dbReference type="KEGG" id="gso:PH603_05545"/>
<dbReference type="SMART" id="SM00354">
    <property type="entry name" value="HTH_LACI"/>
    <property type="match status" value="1"/>
</dbReference>
<sequence length="331" mass="35863">MTTIRDISRLAGVSVATVSRTMSNPDKVSPATREKVEAAIRETGYMPDMSARNFSTRKSKTIVVLVPDISNPFFSRVIRGIEHTAQRAGYSVLLGDTRGESEIEDSYASMVRARLADGVIQLNGRLPMENGAVADIPLVNACDCVEDARIPKIQLDNAGAARAMTEYLVSLGHRRIGVTKGPSESRLTRERLRGYRAALEAAGLPFDEGLIARGDFSASSGRHAATQLMALGKPPTALFCLSDEMAIGAMHSVWEMGLKVPDDISIVGFDDILFAEYCKPPLTTIRQPAEEFGSKAMGMLLSLLQGAHLAETSQHLPYEMVIRQSAGRPKA</sequence>
<dbReference type="Pfam" id="PF13377">
    <property type="entry name" value="Peripla_BP_3"/>
    <property type="match status" value="1"/>
</dbReference>
<feature type="domain" description="HTH lacI-type" evidence="5">
    <location>
        <begin position="2"/>
        <end position="56"/>
    </location>
</feature>
<dbReference type="InterPro" id="IPR000843">
    <property type="entry name" value="HTH_LacI"/>
</dbReference>
<organism evidence="6 7">
    <name type="scientific">Gimibacter soli</name>
    <dbReference type="NCBI Taxonomy" id="3024400"/>
    <lineage>
        <taxon>Bacteria</taxon>
        <taxon>Pseudomonadati</taxon>
        <taxon>Pseudomonadota</taxon>
        <taxon>Alphaproteobacteria</taxon>
        <taxon>Kordiimonadales</taxon>
        <taxon>Temperatibacteraceae</taxon>
        <taxon>Gimibacter</taxon>
    </lineage>
</organism>
<dbReference type="SUPFAM" id="SSF53822">
    <property type="entry name" value="Periplasmic binding protein-like I"/>
    <property type="match status" value="1"/>
</dbReference>
<dbReference type="AlphaFoldDB" id="A0AAE9XV12"/>
<gene>
    <name evidence="6" type="ORF">PH603_05545</name>
</gene>
<protein>
    <submittedName>
        <fullName evidence="6">LacI family DNA-binding transcriptional regulator</fullName>
    </submittedName>
</protein>
<evidence type="ECO:0000259" key="5">
    <source>
        <dbReference type="PROSITE" id="PS50932"/>
    </source>
</evidence>
<evidence type="ECO:0000313" key="7">
    <source>
        <dbReference type="Proteomes" id="UP001217500"/>
    </source>
</evidence>
<evidence type="ECO:0000256" key="1">
    <source>
        <dbReference type="ARBA" id="ARBA00022491"/>
    </source>
</evidence>
<dbReference type="InterPro" id="IPR028082">
    <property type="entry name" value="Peripla_BP_I"/>
</dbReference>
<dbReference type="InterPro" id="IPR046335">
    <property type="entry name" value="LacI/GalR-like_sensor"/>
</dbReference>
<dbReference type="Gene3D" id="1.10.260.40">
    <property type="entry name" value="lambda repressor-like DNA-binding domains"/>
    <property type="match status" value="1"/>
</dbReference>
<reference evidence="6" key="1">
    <citation type="submission" date="2023-01" db="EMBL/GenBank/DDBJ databases">
        <title>The genome sequence of Kordiimonadaceae bacterium 6D33.</title>
        <authorList>
            <person name="Liu Y."/>
        </authorList>
    </citation>
    <scope>NUCLEOTIDE SEQUENCE</scope>
    <source>
        <strain evidence="6">6D33</strain>
    </source>
</reference>
<dbReference type="PANTHER" id="PTHR30146:SF151">
    <property type="entry name" value="HTH-TYPE TRANSCRIPTIONAL REPRESSOR CYTR"/>
    <property type="match status" value="1"/>
</dbReference>
<keyword evidence="4" id="KW-0804">Transcription</keyword>
<keyword evidence="2" id="KW-0805">Transcription regulation</keyword>
<keyword evidence="7" id="KW-1185">Reference proteome</keyword>
<evidence type="ECO:0000313" key="6">
    <source>
        <dbReference type="EMBL" id="WCL55220.1"/>
    </source>
</evidence>
<keyword evidence="1" id="KW-0678">Repressor</keyword>
<dbReference type="PANTHER" id="PTHR30146">
    <property type="entry name" value="LACI-RELATED TRANSCRIPTIONAL REPRESSOR"/>
    <property type="match status" value="1"/>
</dbReference>
<accession>A0AAE9XV12</accession>
<dbReference type="GO" id="GO:0000976">
    <property type="term" value="F:transcription cis-regulatory region binding"/>
    <property type="evidence" value="ECO:0007669"/>
    <property type="project" value="TreeGrafter"/>
</dbReference>
<dbReference type="GO" id="GO:0003700">
    <property type="term" value="F:DNA-binding transcription factor activity"/>
    <property type="evidence" value="ECO:0007669"/>
    <property type="project" value="TreeGrafter"/>
</dbReference>
<dbReference type="SUPFAM" id="SSF47413">
    <property type="entry name" value="lambda repressor-like DNA-binding domains"/>
    <property type="match status" value="1"/>
</dbReference>
<evidence type="ECO:0000256" key="2">
    <source>
        <dbReference type="ARBA" id="ARBA00023015"/>
    </source>
</evidence>
<dbReference type="Pfam" id="PF00356">
    <property type="entry name" value="LacI"/>
    <property type="match status" value="1"/>
</dbReference>
<dbReference type="InterPro" id="IPR010982">
    <property type="entry name" value="Lambda_DNA-bd_dom_sf"/>
</dbReference>
<name>A0AAE9XV12_9PROT</name>
<evidence type="ECO:0000256" key="4">
    <source>
        <dbReference type="ARBA" id="ARBA00023163"/>
    </source>
</evidence>
<evidence type="ECO:0000256" key="3">
    <source>
        <dbReference type="ARBA" id="ARBA00023125"/>
    </source>
</evidence>